<dbReference type="SUPFAM" id="SSF52540">
    <property type="entry name" value="P-loop containing nucleoside triphosphate hydrolases"/>
    <property type="match status" value="2"/>
</dbReference>
<dbReference type="InterPro" id="IPR007502">
    <property type="entry name" value="Helicase-assoc_dom"/>
</dbReference>
<dbReference type="Gene3D" id="3.40.50.300">
    <property type="entry name" value="P-loop containing nucleotide triphosphate hydrolases"/>
    <property type="match status" value="2"/>
</dbReference>
<dbReference type="PIRSF" id="PIRSF005496">
    <property type="entry name" value="ATP_hel_hrpB"/>
    <property type="match status" value="1"/>
</dbReference>
<evidence type="ECO:0000259" key="6">
    <source>
        <dbReference type="PROSITE" id="PS51194"/>
    </source>
</evidence>
<keyword evidence="3 7" id="KW-0347">Helicase</keyword>
<evidence type="ECO:0000256" key="1">
    <source>
        <dbReference type="ARBA" id="ARBA00022741"/>
    </source>
</evidence>
<dbReference type="Pfam" id="PF24473">
    <property type="entry name" value="CON_HrpB"/>
    <property type="match status" value="1"/>
</dbReference>
<dbReference type="Gene3D" id="1.20.120.1080">
    <property type="match status" value="1"/>
</dbReference>
<dbReference type="GO" id="GO:0016787">
    <property type="term" value="F:hydrolase activity"/>
    <property type="evidence" value="ECO:0007669"/>
    <property type="project" value="UniProtKB-KW"/>
</dbReference>
<gene>
    <name evidence="7" type="ORF">FHR92_002915</name>
</gene>
<feature type="domain" description="Helicase C-terminal" evidence="6">
    <location>
        <begin position="199"/>
        <end position="372"/>
    </location>
</feature>
<dbReference type="Pfam" id="PF08482">
    <property type="entry name" value="HrpB_C"/>
    <property type="match status" value="1"/>
</dbReference>
<dbReference type="SMART" id="SM00487">
    <property type="entry name" value="DEXDc"/>
    <property type="match status" value="1"/>
</dbReference>
<dbReference type="Pfam" id="PF00271">
    <property type="entry name" value="Helicase_C"/>
    <property type="match status" value="1"/>
</dbReference>
<dbReference type="PROSITE" id="PS51192">
    <property type="entry name" value="HELICASE_ATP_BIND_1"/>
    <property type="match status" value="1"/>
</dbReference>
<dbReference type="PANTHER" id="PTHR43519">
    <property type="entry name" value="ATP-DEPENDENT RNA HELICASE HRPB"/>
    <property type="match status" value="1"/>
</dbReference>
<evidence type="ECO:0000259" key="5">
    <source>
        <dbReference type="PROSITE" id="PS51192"/>
    </source>
</evidence>
<dbReference type="SMART" id="SM00847">
    <property type="entry name" value="HA2"/>
    <property type="match status" value="1"/>
</dbReference>
<dbReference type="InterPro" id="IPR013689">
    <property type="entry name" value="RNA_helicase_ATP-dep_HrpB_C"/>
</dbReference>
<dbReference type="EMBL" id="JACJIP010000018">
    <property type="protein sequence ID" value="MBA9086437.1"/>
    <property type="molecule type" value="Genomic_DNA"/>
</dbReference>
<dbReference type="InterPro" id="IPR014001">
    <property type="entry name" value="Helicase_ATP-bd"/>
</dbReference>
<evidence type="ECO:0000313" key="7">
    <source>
        <dbReference type="EMBL" id="MBA9086437.1"/>
    </source>
</evidence>
<keyword evidence="1" id="KW-0547">Nucleotide-binding</keyword>
<dbReference type="GO" id="GO:0003676">
    <property type="term" value="F:nucleic acid binding"/>
    <property type="evidence" value="ECO:0007669"/>
    <property type="project" value="InterPro"/>
</dbReference>
<evidence type="ECO:0000256" key="2">
    <source>
        <dbReference type="ARBA" id="ARBA00022801"/>
    </source>
</evidence>
<comment type="caution">
    <text evidence="7">The sequence shown here is derived from an EMBL/GenBank/DDBJ whole genome shotgun (WGS) entry which is preliminary data.</text>
</comment>
<sequence>MMTRPLMPIDEVIPELKVALSTFGAAVLTAEPGAGKTTRVPLELLNEPWMKGQGMILLEPRRLAARSAAAYMAKQLGEPIGETVGYRIRTESRVSPRTRITVVTEGILTRMLQNDPALVGTGLLLFDEFHERSLHADLGLALSLQSRELLREDLRIVVMSATLESAPISAMLGNAPVIQSKGRNYPVDTVFVDVSQQEKLESAVVRTVHRALGEHEGSLLVFLPGVREIRHVERELAGRLPSNVLLTPLYGALSQKEQQQAIEAAPPGERKVVLATSIAESSLTVSDATVVIDSGLRRTALFSPRTGMSRLVTMRAARDSADQRRGRAGRTAAGVCYRLWSEAEDRLLSERTPAEMLEADLTPLALELAAWGVSQPEELLWLDLPPQAPYRQAVQLLQQLGALKSSLVISTHGKQMAGLGLHPRLAHMLLRGRELGLGTAACRLAALLEERDLFKGGAAGSNCDLRSRLAILMSLQGEEGIRDGFHLPNDIDRADVQRMIRASQQWERALSYVNQDDQHDVQGQSDWESCCGLLVSFAYPDRIARRRADGRYLLRSGRGAVFGMQQHLIVEEFLAIAEVDDEGVEGRIMLAAPLAEKQLTTHYLQEMKEEKSAVWDEDTGTVRARVRVSLGAIVMKDQPDPAPSDEMIVQALLNSVKEYGMDVLPWNTKSRQLQARISFMHTLDNKWPNVLDEVLAKSVEEWLAPYVTGFRKRSDFKSLSLTMILENMLDWGLMQELNEEAPTHLHVPSGSKIPVQYDGPQAPYAAVRLQEVFGMLETPRIGYSRISIILHLLSPANRPVQVTSDLNSFWKNTYFDVKKDLKGRYPKHYWPDDPMEAVATRKVRPDAKKS</sequence>
<dbReference type="GO" id="GO:0005524">
    <property type="term" value="F:ATP binding"/>
    <property type="evidence" value="ECO:0007669"/>
    <property type="project" value="UniProtKB-KW"/>
</dbReference>
<name>A0A7W3SUI8_9BACL</name>
<protein>
    <submittedName>
        <fullName evidence="7">ATP-dependent helicase HrpB</fullName>
        <ecNumber evidence="7">3.6.4.13</ecNumber>
    </submittedName>
</protein>
<dbReference type="InterPro" id="IPR010225">
    <property type="entry name" value="HrpB"/>
</dbReference>
<accession>A0A7W3SUI8</accession>
<keyword evidence="8" id="KW-1185">Reference proteome</keyword>
<dbReference type="CDD" id="cd17990">
    <property type="entry name" value="DEXHc_HrpB"/>
    <property type="match status" value="1"/>
</dbReference>
<proteinExistence type="predicted"/>
<dbReference type="SMART" id="SM00490">
    <property type="entry name" value="HELICc"/>
    <property type="match status" value="1"/>
</dbReference>
<dbReference type="CDD" id="cd18791">
    <property type="entry name" value="SF2_C_RHA"/>
    <property type="match status" value="1"/>
</dbReference>
<dbReference type="Proteomes" id="UP000567067">
    <property type="component" value="Unassembled WGS sequence"/>
</dbReference>
<evidence type="ECO:0000313" key="8">
    <source>
        <dbReference type="Proteomes" id="UP000567067"/>
    </source>
</evidence>
<keyword evidence="2 7" id="KW-0378">Hydrolase</keyword>
<dbReference type="InterPro" id="IPR049614">
    <property type="entry name" value="HrpB_DEXH"/>
</dbReference>
<feature type="domain" description="Helicase ATP-binding" evidence="5">
    <location>
        <begin position="17"/>
        <end position="181"/>
    </location>
</feature>
<dbReference type="PROSITE" id="PS51194">
    <property type="entry name" value="HELICASE_CTER"/>
    <property type="match status" value="1"/>
</dbReference>
<dbReference type="NCBIfam" id="TIGR01970">
    <property type="entry name" value="DEAH_box_HrpB"/>
    <property type="match status" value="1"/>
</dbReference>
<dbReference type="InterPro" id="IPR011545">
    <property type="entry name" value="DEAD/DEAH_box_helicase_dom"/>
</dbReference>
<dbReference type="FunFam" id="3.40.50.300:FF:002125">
    <property type="entry name" value="ATP-dependent helicase HrpB"/>
    <property type="match status" value="1"/>
</dbReference>
<evidence type="ECO:0000256" key="3">
    <source>
        <dbReference type="ARBA" id="ARBA00022806"/>
    </source>
</evidence>
<reference evidence="7 8" key="1">
    <citation type="submission" date="2020-08" db="EMBL/GenBank/DDBJ databases">
        <title>Genomic Encyclopedia of Type Strains, Phase III (KMG-III): the genomes of soil and plant-associated and newly described type strains.</title>
        <authorList>
            <person name="Whitman W."/>
        </authorList>
    </citation>
    <scope>NUCLEOTIDE SEQUENCE [LARGE SCALE GENOMIC DNA]</scope>
    <source>
        <strain evidence="7 8">CECT 8693</strain>
    </source>
</reference>
<evidence type="ECO:0000256" key="4">
    <source>
        <dbReference type="ARBA" id="ARBA00022840"/>
    </source>
</evidence>
<dbReference type="PANTHER" id="PTHR43519:SF1">
    <property type="entry name" value="ATP-DEPENDENT RNA HELICASE HRPB"/>
    <property type="match status" value="1"/>
</dbReference>
<dbReference type="AlphaFoldDB" id="A0A7W3SUI8"/>
<dbReference type="InterPro" id="IPR001650">
    <property type="entry name" value="Helicase_C-like"/>
</dbReference>
<dbReference type="EC" id="3.6.4.13" evidence="7"/>
<dbReference type="GO" id="GO:0003724">
    <property type="term" value="F:RNA helicase activity"/>
    <property type="evidence" value="ECO:0007669"/>
    <property type="project" value="UniProtKB-EC"/>
</dbReference>
<dbReference type="Pfam" id="PF00270">
    <property type="entry name" value="DEAD"/>
    <property type="match status" value="1"/>
</dbReference>
<keyword evidence="4" id="KW-0067">ATP-binding</keyword>
<organism evidence="7 8">
    <name type="scientific">Fontibacillus solani</name>
    <dbReference type="NCBI Taxonomy" id="1572857"/>
    <lineage>
        <taxon>Bacteria</taxon>
        <taxon>Bacillati</taxon>
        <taxon>Bacillota</taxon>
        <taxon>Bacilli</taxon>
        <taxon>Bacillales</taxon>
        <taxon>Paenibacillaceae</taxon>
        <taxon>Fontibacillus</taxon>
    </lineage>
</organism>
<dbReference type="InterPro" id="IPR027417">
    <property type="entry name" value="P-loop_NTPase"/>
</dbReference>
<dbReference type="InterPro" id="IPR056329">
    <property type="entry name" value="CON_HrpB"/>
</dbReference>